<gene>
    <name evidence="2" type="ORF">BB560_002682</name>
</gene>
<comment type="caution">
    <text evidence="2">The sequence shown here is derived from an EMBL/GenBank/DDBJ whole genome shotgun (WGS) entry which is preliminary data.</text>
</comment>
<accession>A0A2T9ZE15</accession>
<organism evidence="2 3">
    <name type="scientific">Smittium megazygosporum</name>
    <dbReference type="NCBI Taxonomy" id="133381"/>
    <lineage>
        <taxon>Eukaryota</taxon>
        <taxon>Fungi</taxon>
        <taxon>Fungi incertae sedis</taxon>
        <taxon>Zoopagomycota</taxon>
        <taxon>Kickxellomycotina</taxon>
        <taxon>Harpellomycetes</taxon>
        <taxon>Harpellales</taxon>
        <taxon>Legeriomycetaceae</taxon>
        <taxon>Smittium</taxon>
    </lineage>
</organism>
<reference evidence="2 3" key="1">
    <citation type="journal article" date="2018" name="MBio">
        <title>Comparative Genomics Reveals the Core Gene Toolbox for the Fungus-Insect Symbiosis.</title>
        <authorList>
            <person name="Wang Y."/>
            <person name="Stata M."/>
            <person name="Wang W."/>
            <person name="Stajich J.E."/>
            <person name="White M.M."/>
            <person name="Moncalvo J.M."/>
        </authorList>
    </citation>
    <scope>NUCLEOTIDE SEQUENCE [LARGE SCALE GENOMIC DNA]</scope>
    <source>
        <strain evidence="2 3">SC-DP-2</strain>
    </source>
</reference>
<feature type="non-terminal residue" evidence="2">
    <location>
        <position position="148"/>
    </location>
</feature>
<dbReference type="EMBL" id="MBFS01000311">
    <property type="protein sequence ID" value="PVV02854.1"/>
    <property type="molecule type" value="Genomic_DNA"/>
</dbReference>
<dbReference type="PROSITE" id="PS51257">
    <property type="entry name" value="PROKAR_LIPOPROTEIN"/>
    <property type="match status" value="1"/>
</dbReference>
<feature type="chain" id="PRO_5015587303" evidence="1">
    <location>
        <begin position="20"/>
        <end position="148"/>
    </location>
</feature>
<name>A0A2T9ZE15_9FUNG</name>
<evidence type="ECO:0000256" key="1">
    <source>
        <dbReference type="SAM" id="SignalP"/>
    </source>
</evidence>
<dbReference type="AlphaFoldDB" id="A0A2T9ZE15"/>
<sequence>MRFTLAGLILAASSACTIAATEVPKEATNNLDTGTEADTGTGTLHAMMSSSAPLDTAQPTTGVKDSNTATHTFQVSPDTGILILPSVLAGTLTSVSEEPGSVVSDTTAGDATKSALQSKTILCFTYCVGGEKFEIEPPSIDQSITSDE</sequence>
<feature type="signal peptide" evidence="1">
    <location>
        <begin position="1"/>
        <end position="19"/>
    </location>
</feature>
<keyword evidence="1" id="KW-0732">Signal</keyword>
<keyword evidence="3" id="KW-1185">Reference proteome</keyword>
<protein>
    <submittedName>
        <fullName evidence="2">Uncharacterized protein</fullName>
    </submittedName>
</protein>
<dbReference type="Proteomes" id="UP000245609">
    <property type="component" value="Unassembled WGS sequence"/>
</dbReference>
<evidence type="ECO:0000313" key="2">
    <source>
        <dbReference type="EMBL" id="PVV02854.1"/>
    </source>
</evidence>
<proteinExistence type="predicted"/>
<evidence type="ECO:0000313" key="3">
    <source>
        <dbReference type="Proteomes" id="UP000245609"/>
    </source>
</evidence>